<feature type="region of interest" description="Disordered" evidence="1">
    <location>
        <begin position="1"/>
        <end position="36"/>
    </location>
</feature>
<proteinExistence type="predicted"/>
<dbReference type="CDD" id="cd01650">
    <property type="entry name" value="RT_nLTR_like"/>
    <property type="match status" value="2"/>
</dbReference>
<gene>
    <name evidence="3" type="ORF">AAG570_009872</name>
</gene>
<dbReference type="PROSITE" id="PS50878">
    <property type="entry name" value="RT_POL"/>
    <property type="match status" value="2"/>
</dbReference>
<comment type="caution">
    <text evidence="3">The sequence shown here is derived from an EMBL/GenBank/DDBJ whole genome shotgun (WGS) entry which is preliminary data.</text>
</comment>
<evidence type="ECO:0000256" key="1">
    <source>
        <dbReference type="SAM" id="MobiDB-lite"/>
    </source>
</evidence>
<dbReference type="PANTHER" id="PTHR19446">
    <property type="entry name" value="REVERSE TRANSCRIPTASES"/>
    <property type="match status" value="1"/>
</dbReference>
<dbReference type="Pfam" id="PF14529">
    <property type="entry name" value="Exo_endo_phos_2"/>
    <property type="match status" value="2"/>
</dbReference>
<organism evidence="3 4">
    <name type="scientific">Ranatra chinensis</name>
    <dbReference type="NCBI Taxonomy" id="642074"/>
    <lineage>
        <taxon>Eukaryota</taxon>
        <taxon>Metazoa</taxon>
        <taxon>Ecdysozoa</taxon>
        <taxon>Arthropoda</taxon>
        <taxon>Hexapoda</taxon>
        <taxon>Insecta</taxon>
        <taxon>Pterygota</taxon>
        <taxon>Neoptera</taxon>
        <taxon>Paraneoptera</taxon>
        <taxon>Hemiptera</taxon>
        <taxon>Heteroptera</taxon>
        <taxon>Panheteroptera</taxon>
        <taxon>Nepomorpha</taxon>
        <taxon>Nepidae</taxon>
        <taxon>Ranatrinae</taxon>
        <taxon>Ranatra</taxon>
    </lineage>
</organism>
<feature type="region of interest" description="Disordered" evidence="1">
    <location>
        <begin position="2184"/>
        <end position="2206"/>
    </location>
</feature>
<evidence type="ECO:0000313" key="3">
    <source>
        <dbReference type="EMBL" id="KAL1138180.1"/>
    </source>
</evidence>
<name>A0ABD0YQB0_9HEMI</name>
<dbReference type="SUPFAM" id="SSF56219">
    <property type="entry name" value="DNase I-like"/>
    <property type="match status" value="2"/>
</dbReference>
<dbReference type="Pfam" id="PF00078">
    <property type="entry name" value="RVT_1"/>
    <property type="match status" value="2"/>
</dbReference>
<feature type="region of interest" description="Disordered" evidence="1">
    <location>
        <begin position="1447"/>
        <end position="1500"/>
    </location>
</feature>
<sequence length="2669" mass="300367">MRECDANGLYKDNDDPQSDRKPVDVETMGRNYGKPVALGTKESANRGNMLHFPKDGTGFLLGLNHLSLGPTTLGGMSPLSAHVKVLAACYTNCLPNVCPNRLDGSGDRELLNWCSFTSEIANVTFLFVNSGKGNVTTYWLKKEDIQPGFLQSLTEIASTCSILMDDALDRPLKRVHQVPNGCVGLSSSHYPLRRCWNYGIEEVLSEASLIALFSFACSTNERISIVGLIWEWKKLRFFIFLSSGWPSGQFAPGRGTGRTYTPLYLQQNISDGARLPSPATMAKRKAAASAETSPATPQVPVSNSFELLANAPEIVPDAPKKEFVPPIVLNGKPANITQFITDTRKVTEHDIRVRSNGRNTKIIVASRKDYQKVYDLYKERNVQFFSFAFKDDHLKRFVLHDLPETFTPEVILAELKRAIPSITSVSQMTKKLENGSTRKLPLFIVTAKKDVTIQSFSQVRAIFYHEYKVEKFRSGGTNVVQCYKCQNFGHTNRFCNMPERCVRCGQAHSAKECKETILKCPNCSENHSAGSLNCKVRHLYMQRNVSRNSPKKVERLPAATVPPITINKRAPAKKVTEGLSFSEVLGGTDKSTRPAQTHLKPHTKLYTPGYITVRNDRVGRNGGGVAILLKESIPFRQIDLPTDPDGTETLGIKVILNNRSTTIINVYNPPNVVLKECLLRNLFDYRGTVIVAGDFNARHRLWHCIRKNANGATLYDFVMNRGATLFAPETPTYVPSHGKGSQSTLDLVLANSSRCISSISTLTEGGSDHLPVYFELWGAPQTQLKKPRFDFRRTDWDVFRCALNNVIPTARPPLGTATDIDTAVVTFTEEITAAVQASTPTSTPRPQKLELPEEILDLIRDKNKVRRLWQVHRRVEDKRAYNRLHKEVRSRISQWRSNRWDELLRNVSPQDNSLWKLTRRLNRQGSWTTPTLRTETTTATTDLEKAELLAQHFAAINNNSVNRGNDSFNEKVEAEVRRLITGRTNSQTQDASEVGPNTISSPKHATPREIEKIIKKLKNNKSPGSDGIPNTVLKHFTRKALVKLTNITNAILKHAHYPTHWKTATVIALPKPGKPTSEPSSYRPISLLSSLAKVVDRIILNRLTDVGDKMRIIPDNQFGFRRNHATIHQLSRVVSHISGNMAKRNITAMVLLDSEKAFDTVWIEGLIQRLATYSFPSPLIKLVSSYLTDREIKVRVGNKLSAPLQLAAGLPQGSVMSPWLFNIYTSHLLKLQNSHVHIAGFADDLALYSSSVSAKNAINRVRNATHHMIKELNLWKINVNAAKSEAILFTPSRKQVETHIHIRTNRIPFSSSVKYLGVHIDNKLNWNVHTKTTNKLALSKLGRNYCLFRSSEINSNHKLLLYKAIVRPTLTYGCQVWHTVAETHLQKLQITQNKCIRLASGQPIRTNTLELHKRLNIPTLKDFIEKMTDKFKLSLLDHPNVLTRNTHITSKAKWGPTRRNPGARRSTNISDGASLPSPATMAKRKAAASAETSPATPQVPVSNSFELLANAPEIVPDAPKKEFVPPIVLNGKPANITQFITDTRKVTEHDIRVRSNGRNTKIIVASRKDYQKVYDLYKERNVQFFSFAFKDDHLKRFVLHDLPETFTPEVILAELKRAIPSINSVSQMTKKLENGSTRKLPLFIVTTKKDVTIQSFSQVRAIFYHEYKVEKFRSGGTNVVQCYKCQNFGHTNRFCNMPERCVRCGQAHSAKECKETILKCPNCSENHSAGSLNCKVRHLYIQRNVSRNSPKKVERVPAATVPPITINKRAPAKKVTEGLSFSEVLGGTDKSTRPAQTHLKPHTKLYTPGYITLRNDRVGRNGGGVAILLKESIPFRQIDLPTDPDGTETLGIKVILNNRSTTIINVYNPPNVVLKECLLRNLFDYRGTVIVAGDFNARHRLWHCIRKNANGATLYDFVMNRGATLFAPETPTYVPSHGKGSQSTLDLVLANSSRCISSISTLTEGGSDHLPVYFQLWGTPQTQLKKPRFDFRRTDWDVFRCALNNVIPTARPPLGTATDIDTAVVTFTEEITTAVQASTPTSTPRPQKLELPEEILDLIRDKNKVRRLWQVHRRVEDKRAHNRLHKEVRSRISQWRSNRWDELLRNVSPQDNSLWKLTRRLNRQGSWTTPTLRTETTTATTDLEKAELLAQHFAAINNNSVNRGNDSFNEKVEAEVRRLITGRTNSQTQDASEVGPNTISSPKHATPREIEKIIKKLKNNKSPGSDGIPNTVLKHFTRKALVKLTNITNAILKHAYYPTHWKTATVIALPKPGKPTTEPSSYRPISLLSSLAKVVDRIILNRLTDVGDKMRIIPDNQFGFRRNHATIHQLSRVVSHISGNMAKRNITAMVLLDSEKAFDTVWIEGLIQRLATYSFPSPLIKLVSSYLTDREIKVRVGNKLSAPLQLAAGLPQGSVMSPWLFNIYTSHLLKLQNSHVHIAGFADDLALYSSSVSAKNAINRVRNATHHMIKELNLWKINVNAAKSEAILFTPSRKQVDTHIHIRTNRIPFSSSVKYLGVHIDNKLNWNVHTKTTNKLALSKLGRNYCLFRSSEINSKHKLLLYKAIVRPTLTYGCQVWHTVAETHLQKLQITQNKCIRLASGQPIHTNTLELHKRLNIPTLKDFIEKMTDKFKLSLLDHPNVLTRNTHITSKAKWGPTRRNPGARRSTVI</sequence>
<dbReference type="InterPro" id="IPR043502">
    <property type="entry name" value="DNA/RNA_pol_sf"/>
</dbReference>
<dbReference type="SMART" id="SM00343">
    <property type="entry name" value="ZnF_C2HC"/>
    <property type="match status" value="4"/>
</dbReference>
<dbReference type="Gene3D" id="3.60.10.10">
    <property type="entry name" value="Endonuclease/exonuclease/phosphatase"/>
    <property type="match status" value="2"/>
</dbReference>
<feature type="domain" description="Reverse transcriptase" evidence="2">
    <location>
        <begin position="2250"/>
        <end position="2520"/>
    </location>
</feature>
<protein>
    <recommendedName>
        <fullName evidence="2">Reverse transcriptase domain-containing protein</fullName>
    </recommendedName>
</protein>
<dbReference type="InterPro" id="IPR001878">
    <property type="entry name" value="Znf_CCHC"/>
</dbReference>
<evidence type="ECO:0000313" key="4">
    <source>
        <dbReference type="Proteomes" id="UP001558652"/>
    </source>
</evidence>
<dbReference type="EMBL" id="JBFDAA010000004">
    <property type="protein sequence ID" value="KAL1138180.1"/>
    <property type="molecule type" value="Genomic_DNA"/>
</dbReference>
<feature type="compositionally biased region" description="Low complexity" evidence="1">
    <location>
        <begin position="1487"/>
        <end position="1496"/>
    </location>
</feature>
<feature type="compositionally biased region" description="Basic and acidic residues" evidence="1">
    <location>
        <begin position="1"/>
        <end position="24"/>
    </location>
</feature>
<dbReference type="InterPro" id="IPR036691">
    <property type="entry name" value="Endo/exonu/phosph_ase_sf"/>
</dbReference>
<feature type="domain" description="Reverse transcriptase" evidence="2">
    <location>
        <begin position="1050"/>
        <end position="1320"/>
    </location>
</feature>
<dbReference type="GO" id="GO:0071897">
    <property type="term" value="P:DNA biosynthetic process"/>
    <property type="evidence" value="ECO:0007669"/>
    <property type="project" value="UniProtKB-ARBA"/>
</dbReference>
<dbReference type="InterPro" id="IPR000477">
    <property type="entry name" value="RT_dom"/>
</dbReference>
<dbReference type="Proteomes" id="UP001558652">
    <property type="component" value="Unassembled WGS sequence"/>
</dbReference>
<keyword evidence="4" id="KW-1185">Reference proteome</keyword>
<feature type="region of interest" description="Disordered" evidence="1">
    <location>
        <begin position="2647"/>
        <end position="2669"/>
    </location>
</feature>
<reference evidence="3 4" key="1">
    <citation type="submission" date="2024-07" db="EMBL/GenBank/DDBJ databases">
        <title>Chromosome-level genome assembly of the water stick insect Ranatra chinensis (Heteroptera: Nepidae).</title>
        <authorList>
            <person name="Liu X."/>
        </authorList>
    </citation>
    <scope>NUCLEOTIDE SEQUENCE [LARGE SCALE GENOMIC DNA]</scope>
    <source>
        <strain evidence="3">Cailab_2021Rc</strain>
        <tissue evidence="3">Muscle</tissue>
    </source>
</reference>
<feature type="compositionally biased region" description="Polar residues" evidence="1">
    <location>
        <begin position="983"/>
        <end position="1003"/>
    </location>
</feature>
<accession>A0ABD0YQB0</accession>
<feature type="compositionally biased region" description="Polar residues" evidence="1">
    <location>
        <begin position="2184"/>
        <end position="2203"/>
    </location>
</feature>
<dbReference type="SUPFAM" id="SSF56672">
    <property type="entry name" value="DNA/RNA polymerases"/>
    <property type="match status" value="2"/>
</dbReference>
<feature type="region of interest" description="Disordered" evidence="1">
    <location>
        <begin position="983"/>
        <end position="1008"/>
    </location>
</feature>
<dbReference type="InterPro" id="IPR005135">
    <property type="entry name" value="Endo/exonuclease/phosphatase"/>
</dbReference>
<evidence type="ECO:0000259" key="2">
    <source>
        <dbReference type="PROSITE" id="PS50878"/>
    </source>
</evidence>